<dbReference type="AlphaFoldDB" id="A0A7C4QLJ7"/>
<comment type="caution">
    <text evidence="3">The sequence shown here is derived from an EMBL/GenBank/DDBJ whole genome shotgun (WGS) entry which is preliminary data.</text>
</comment>
<dbReference type="Pfam" id="PF00534">
    <property type="entry name" value="Glycos_transf_1"/>
    <property type="match status" value="1"/>
</dbReference>
<reference evidence="3" key="1">
    <citation type="journal article" date="2020" name="mSystems">
        <title>Genome- and Community-Level Interaction Insights into Carbon Utilization and Element Cycling Functions of Hydrothermarchaeota in Hydrothermal Sediment.</title>
        <authorList>
            <person name="Zhou Z."/>
            <person name="Liu Y."/>
            <person name="Xu W."/>
            <person name="Pan J."/>
            <person name="Luo Z.H."/>
            <person name="Li M."/>
        </authorList>
    </citation>
    <scope>NUCLEOTIDE SEQUENCE [LARGE SCALE GENOMIC DNA]</scope>
    <source>
        <strain evidence="3">SpSt-508</strain>
    </source>
</reference>
<dbReference type="GO" id="GO:0016757">
    <property type="term" value="F:glycosyltransferase activity"/>
    <property type="evidence" value="ECO:0007669"/>
    <property type="project" value="InterPro"/>
</dbReference>
<dbReference type="Gene3D" id="3.40.50.2000">
    <property type="entry name" value="Glycogen Phosphorylase B"/>
    <property type="match status" value="2"/>
</dbReference>
<feature type="domain" description="Glycosyl transferase family 1" evidence="1">
    <location>
        <begin position="234"/>
        <end position="389"/>
    </location>
</feature>
<proteinExistence type="predicted"/>
<dbReference type="PANTHER" id="PTHR12526">
    <property type="entry name" value="GLYCOSYLTRANSFERASE"/>
    <property type="match status" value="1"/>
</dbReference>
<feature type="domain" description="Glycosyltransferase subfamily 4-like N-terminal" evidence="2">
    <location>
        <begin position="47"/>
        <end position="224"/>
    </location>
</feature>
<dbReference type="Pfam" id="PF13439">
    <property type="entry name" value="Glyco_transf_4"/>
    <property type="match status" value="1"/>
</dbReference>
<dbReference type="SUPFAM" id="SSF53756">
    <property type="entry name" value="UDP-Glycosyltransferase/glycogen phosphorylase"/>
    <property type="match status" value="1"/>
</dbReference>
<evidence type="ECO:0000259" key="2">
    <source>
        <dbReference type="Pfam" id="PF13439"/>
    </source>
</evidence>
<evidence type="ECO:0000313" key="3">
    <source>
        <dbReference type="EMBL" id="HGT38167.1"/>
    </source>
</evidence>
<sequence length="427" mass="47441">MSRACTGCSCSKNGAKVILERRQVSTNVVCVSGTFASNVNRNFGVFVKERVRAVAALGKYDMRVVAPTPWFPKLPVRTRWAHWAHFPQHEWVDGFAVGRPRYWMVPKIGGYFEADLMRPGVEREVEKLVASGFAFELVDAHFVYPNGVVGSHLAEKYRVPLVMTGRGTEMVCFPNLPIMGQRIRSAIPRCSEFIALSREIAEAFERLGAPRDRITVIPNGVDCEKFRPIAQAVAREQLGLPADRRILVSVGNRLENKGFHLLIEALPWIRERYPETMVVIVGGRTPYGADFTPVIEAAVRHHGVEQHVRLVGSWPHDELAVWYSAADLFVLLSSREGSPNVLMEALACGTPAVATPVGGIPEMLRDERLGIVLPERSVPAAVEGIIEALGRGWDRGAIRRIMEQQDWSVTARAVAAVFERALQSRGF</sequence>
<name>A0A7C4QLJ7_9PLAN</name>
<dbReference type="InterPro" id="IPR028098">
    <property type="entry name" value="Glyco_trans_4-like_N"/>
</dbReference>
<keyword evidence="3" id="KW-0808">Transferase</keyword>
<accession>A0A7C4QLJ7</accession>
<gene>
    <name evidence="3" type="ORF">ENS64_02700</name>
</gene>
<evidence type="ECO:0000259" key="1">
    <source>
        <dbReference type="Pfam" id="PF00534"/>
    </source>
</evidence>
<dbReference type="InterPro" id="IPR001296">
    <property type="entry name" value="Glyco_trans_1"/>
</dbReference>
<protein>
    <submittedName>
        <fullName evidence="3">Glycosyltransferase family 4 protein</fullName>
    </submittedName>
</protein>
<organism evidence="3">
    <name type="scientific">Schlesneria paludicola</name>
    <dbReference type="NCBI Taxonomy" id="360056"/>
    <lineage>
        <taxon>Bacteria</taxon>
        <taxon>Pseudomonadati</taxon>
        <taxon>Planctomycetota</taxon>
        <taxon>Planctomycetia</taxon>
        <taxon>Planctomycetales</taxon>
        <taxon>Planctomycetaceae</taxon>
        <taxon>Schlesneria</taxon>
    </lineage>
</organism>
<dbReference type="EMBL" id="DSVQ01000006">
    <property type="protein sequence ID" value="HGT38167.1"/>
    <property type="molecule type" value="Genomic_DNA"/>
</dbReference>